<protein>
    <submittedName>
        <fullName evidence="1">Uncharacterized protein</fullName>
    </submittedName>
</protein>
<organism evidence="1 2">
    <name type="scientific">Irpex rosettiformis</name>
    <dbReference type="NCBI Taxonomy" id="378272"/>
    <lineage>
        <taxon>Eukaryota</taxon>
        <taxon>Fungi</taxon>
        <taxon>Dikarya</taxon>
        <taxon>Basidiomycota</taxon>
        <taxon>Agaricomycotina</taxon>
        <taxon>Agaricomycetes</taxon>
        <taxon>Polyporales</taxon>
        <taxon>Irpicaceae</taxon>
        <taxon>Irpex</taxon>
    </lineage>
</organism>
<reference evidence="1" key="1">
    <citation type="journal article" date="2021" name="Environ. Microbiol.">
        <title>Gene family expansions and transcriptome signatures uncover fungal adaptations to wood decay.</title>
        <authorList>
            <person name="Hage H."/>
            <person name="Miyauchi S."/>
            <person name="Viragh M."/>
            <person name="Drula E."/>
            <person name="Min B."/>
            <person name="Chaduli D."/>
            <person name="Navarro D."/>
            <person name="Favel A."/>
            <person name="Norest M."/>
            <person name="Lesage-Meessen L."/>
            <person name="Balint B."/>
            <person name="Merenyi Z."/>
            <person name="de Eugenio L."/>
            <person name="Morin E."/>
            <person name="Martinez A.T."/>
            <person name="Baldrian P."/>
            <person name="Stursova M."/>
            <person name="Martinez M.J."/>
            <person name="Novotny C."/>
            <person name="Magnuson J.K."/>
            <person name="Spatafora J.W."/>
            <person name="Maurice S."/>
            <person name="Pangilinan J."/>
            <person name="Andreopoulos W."/>
            <person name="LaButti K."/>
            <person name="Hundley H."/>
            <person name="Na H."/>
            <person name="Kuo A."/>
            <person name="Barry K."/>
            <person name="Lipzen A."/>
            <person name="Henrissat B."/>
            <person name="Riley R."/>
            <person name="Ahrendt S."/>
            <person name="Nagy L.G."/>
            <person name="Grigoriev I.V."/>
            <person name="Martin F."/>
            <person name="Rosso M.N."/>
        </authorList>
    </citation>
    <scope>NUCLEOTIDE SEQUENCE</scope>
    <source>
        <strain evidence="1">CBS 384.51</strain>
    </source>
</reference>
<sequence length="161" mass="17967">MHPLSPLSPLLRTHEMSDVKGTFINKFTKEEVVRVSLLFCALGGVCTSMTTYPCCRLLESFDDTFSLSLESKDDTVTSHRSNGGKTRNLRSRTESNLHCILRRSHVPSKDHQRLESQDHHVSFASTPRPPPASRFLPTIPPLSGSRPDPSPLRSFAPVPVF</sequence>
<name>A0ACB8TW90_9APHY</name>
<evidence type="ECO:0000313" key="2">
    <source>
        <dbReference type="Proteomes" id="UP001055072"/>
    </source>
</evidence>
<proteinExistence type="predicted"/>
<keyword evidence="2" id="KW-1185">Reference proteome</keyword>
<accession>A0ACB8TW90</accession>
<gene>
    <name evidence="1" type="ORF">BDY19DRAFT_371819</name>
</gene>
<dbReference type="Proteomes" id="UP001055072">
    <property type="component" value="Unassembled WGS sequence"/>
</dbReference>
<evidence type="ECO:0000313" key="1">
    <source>
        <dbReference type="EMBL" id="KAI0086275.1"/>
    </source>
</evidence>
<comment type="caution">
    <text evidence="1">The sequence shown here is derived from an EMBL/GenBank/DDBJ whole genome shotgun (WGS) entry which is preliminary data.</text>
</comment>
<dbReference type="EMBL" id="MU274925">
    <property type="protein sequence ID" value="KAI0086275.1"/>
    <property type="molecule type" value="Genomic_DNA"/>
</dbReference>